<dbReference type="GO" id="GO:0009986">
    <property type="term" value="C:cell surface"/>
    <property type="evidence" value="ECO:0007669"/>
    <property type="project" value="TreeGrafter"/>
</dbReference>
<dbReference type="EC" id="3.2.1.39" evidence="3"/>
<dbReference type="PROSITE" id="PS52008">
    <property type="entry name" value="GH81"/>
    <property type="match status" value="1"/>
</dbReference>
<dbReference type="Pfam" id="PF17652">
    <property type="entry name" value="Glyco_hydro81C"/>
    <property type="match status" value="1"/>
</dbReference>
<gene>
    <name evidence="12" type="ORF">CTA1_11081</name>
</gene>
<organism evidence="12 13">
    <name type="scientific">Colletotrichum tanaceti</name>
    <dbReference type="NCBI Taxonomy" id="1306861"/>
    <lineage>
        <taxon>Eukaryota</taxon>
        <taxon>Fungi</taxon>
        <taxon>Dikarya</taxon>
        <taxon>Ascomycota</taxon>
        <taxon>Pezizomycotina</taxon>
        <taxon>Sordariomycetes</taxon>
        <taxon>Hypocreomycetidae</taxon>
        <taxon>Glomerellales</taxon>
        <taxon>Glomerellaceae</taxon>
        <taxon>Colletotrichum</taxon>
        <taxon>Colletotrichum destructivum species complex</taxon>
    </lineage>
</organism>
<comment type="similarity">
    <text evidence="2">Belongs to the glycosyl hydrolase 81 family.</text>
</comment>
<name>A0A4U6XQM8_9PEZI</name>
<dbReference type="EMBL" id="PJEX01000030">
    <property type="protein sequence ID" value="TKW58088.1"/>
    <property type="molecule type" value="Genomic_DNA"/>
</dbReference>
<feature type="domain" description="Glycosyl hydrolase family 81 N-terminal" evidence="10">
    <location>
        <begin position="56"/>
        <end position="381"/>
    </location>
</feature>
<keyword evidence="5" id="KW-0119">Carbohydrate metabolism</keyword>
<keyword evidence="4" id="KW-0378">Hydrolase</keyword>
<evidence type="ECO:0000256" key="6">
    <source>
        <dbReference type="ARBA" id="ARBA00023295"/>
    </source>
</evidence>
<keyword evidence="8" id="KW-0624">Polysaccharide degradation</keyword>
<dbReference type="InterPro" id="IPR040720">
    <property type="entry name" value="GH81_C"/>
</dbReference>
<dbReference type="GO" id="GO:0071555">
    <property type="term" value="P:cell wall organization"/>
    <property type="evidence" value="ECO:0007669"/>
    <property type="project" value="UniProtKB-KW"/>
</dbReference>
<evidence type="ECO:0000313" key="12">
    <source>
        <dbReference type="EMBL" id="TKW58088.1"/>
    </source>
</evidence>
<dbReference type="PANTHER" id="PTHR31983">
    <property type="entry name" value="ENDO-1,3(4)-BETA-GLUCANASE 1"/>
    <property type="match status" value="1"/>
</dbReference>
<feature type="domain" description="Glycosyl hydrolase family 81 C-terminal" evidence="11">
    <location>
        <begin position="396"/>
        <end position="752"/>
    </location>
</feature>
<evidence type="ECO:0000259" key="11">
    <source>
        <dbReference type="Pfam" id="PF17652"/>
    </source>
</evidence>
<keyword evidence="13" id="KW-1185">Reference proteome</keyword>
<evidence type="ECO:0000259" key="10">
    <source>
        <dbReference type="Pfam" id="PF03639"/>
    </source>
</evidence>
<keyword evidence="6" id="KW-0326">Glycosidase</keyword>
<dbReference type="Proteomes" id="UP000310108">
    <property type="component" value="Unassembled WGS sequence"/>
</dbReference>
<evidence type="ECO:0000256" key="3">
    <source>
        <dbReference type="ARBA" id="ARBA00012780"/>
    </source>
</evidence>
<proteinExistence type="inferred from homology"/>
<reference evidence="12 13" key="1">
    <citation type="journal article" date="2019" name="PLoS ONE">
        <title>Comparative genome analysis indicates high evolutionary potential of pathogenicity genes in Colletotrichum tanaceti.</title>
        <authorList>
            <person name="Lelwala R.V."/>
            <person name="Korhonen P.K."/>
            <person name="Young N.D."/>
            <person name="Scott J.B."/>
            <person name="Ades P.A."/>
            <person name="Gasser R.B."/>
            <person name="Taylor P.W.J."/>
        </authorList>
    </citation>
    <scope>NUCLEOTIDE SEQUENCE [LARGE SCALE GENOMIC DNA]</scope>
    <source>
        <strain evidence="12">BRIP57314</strain>
    </source>
</reference>
<dbReference type="PANTHER" id="PTHR31983:SF0">
    <property type="entry name" value="GLUCAN ENDO-1,3-BETA-D-GLUCOSIDASE 2"/>
    <property type="match status" value="1"/>
</dbReference>
<dbReference type="Gene3D" id="1.10.287.1170">
    <property type="entry name" value="glycoside hydrolase family 81 endo-[beta] glucanase"/>
    <property type="match status" value="1"/>
</dbReference>
<evidence type="ECO:0000256" key="4">
    <source>
        <dbReference type="ARBA" id="ARBA00022801"/>
    </source>
</evidence>
<protein>
    <recommendedName>
        <fullName evidence="3">glucan endo-1,3-beta-D-glucosidase</fullName>
        <ecNumber evidence="3">3.2.1.39</ecNumber>
    </recommendedName>
</protein>
<dbReference type="OrthoDB" id="4473401at2759"/>
<accession>A0A4U6XQM8</accession>
<feature type="signal peptide" evidence="9">
    <location>
        <begin position="1"/>
        <end position="18"/>
    </location>
</feature>
<dbReference type="Pfam" id="PF03639">
    <property type="entry name" value="Glyco_hydro_81"/>
    <property type="match status" value="1"/>
</dbReference>
<sequence length="789" mass="86213">MFSFVLPAALLLAELAHGDQHRHLHHRREMILSVAEDLFKPISHDKPILIPTRDDHPQRPVGIQAGSDAPIQTNKFYGNFIAGTQNNATWTYPYSVWWSNDTANHGYGLSVSHADREDFVYGAGDPAQSFEEPLFRQSIALSAYELQKGTVLTTDTLKAFSVNVNLAPAQGAKPLLTFPLVQGMAFVTGVYNNASVLIQSKEQFFNLTEIGPVSSTQEGTSPVHGWRVQAGDGSMWLIYLSPTGRSQRPNLMVTDRGTITGPSGFSGTVQVAKCPDLLVGLDVFNRAAGAYPVGATISATVSGKKGTYTLAWTKSGVRDSPLLMFALPHHVRSFDETTRQALTPVTLAAATKGVATAVSAEAFIMVEDNLPTDISFDPWSPTLGSVGSKNASGGTISDEAKAAVVEAARIELARDVSALTNLASKYFSGIAFSVYARSLYAVHEIAGNASFTDESLRKLKAAFDVYVKNQEQNPLLYDTVWKGIVSSGSYGNGDSSNDFGNTYYNDHHFHYSYYVYTAAVIAHFDPSWLTANDGNNKVWVNNLIRDWANPSTEDPFFPFYRAYDWFHGHSWARGVLEAQDGKDQESSSEDAFSTYAIKMWARVTGDALTEARANLQLAVTARSLQSYYLLATDNDVQPAQYVPNRVSGILWDRKVNHTTYFGDVTAYIQGIHMLPIVPCSAYIRPAAFVRQEWDQYFAGNKSGQLTDGGYASHVYVNLAIADKPGAVESYEFMKGLTPSSPYLDGVSLAWNLAYTAALGGSLGSTSRSNSTAIQTVLYPVNREKSSMRV</sequence>
<evidence type="ECO:0000256" key="7">
    <source>
        <dbReference type="ARBA" id="ARBA00023316"/>
    </source>
</evidence>
<dbReference type="InterPro" id="IPR040451">
    <property type="entry name" value="GH81_N"/>
</dbReference>
<keyword evidence="9" id="KW-0732">Signal</keyword>
<dbReference type="Gene3D" id="2.70.98.30">
    <property type="entry name" value="Golgi alpha-mannosidase II, domain 4"/>
    <property type="match status" value="1"/>
</dbReference>
<dbReference type="AlphaFoldDB" id="A0A4U6XQM8"/>
<evidence type="ECO:0000313" key="13">
    <source>
        <dbReference type="Proteomes" id="UP000310108"/>
    </source>
</evidence>
<evidence type="ECO:0000256" key="8">
    <source>
        <dbReference type="ARBA" id="ARBA00023326"/>
    </source>
</evidence>
<evidence type="ECO:0000256" key="5">
    <source>
        <dbReference type="ARBA" id="ARBA00023277"/>
    </source>
</evidence>
<comment type="catalytic activity">
    <reaction evidence="1">
        <text>Hydrolysis of (1-&gt;3)-beta-D-glucosidic linkages in (1-&gt;3)-beta-D-glucans.</text>
        <dbReference type="EC" id="3.2.1.39"/>
    </reaction>
</comment>
<keyword evidence="7" id="KW-0961">Cell wall biogenesis/degradation</keyword>
<dbReference type="GO" id="GO:0042973">
    <property type="term" value="F:glucan endo-1,3-beta-D-glucosidase activity"/>
    <property type="evidence" value="ECO:0007669"/>
    <property type="project" value="UniProtKB-EC"/>
</dbReference>
<dbReference type="GO" id="GO:0052861">
    <property type="term" value="F:endo-1,3(4)-beta-glucanase activity"/>
    <property type="evidence" value="ECO:0007669"/>
    <property type="project" value="InterPro"/>
</dbReference>
<dbReference type="STRING" id="1306861.A0A4U6XQM8"/>
<dbReference type="InterPro" id="IPR005200">
    <property type="entry name" value="Endo-beta-glucanase"/>
</dbReference>
<feature type="chain" id="PRO_5020754024" description="glucan endo-1,3-beta-D-glucosidase" evidence="9">
    <location>
        <begin position="19"/>
        <end position="789"/>
    </location>
</feature>
<evidence type="ECO:0000256" key="2">
    <source>
        <dbReference type="ARBA" id="ARBA00010730"/>
    </source>
</evidence>
<evidence type="ECO:0000256" key="9">
    <source>
        <dbReference type="SAM" id="SignalP"/>
    </source>
</evidence>
<comment type="caution">
    <text evidence="12">The sequence shown here is derived from an EMBL/GenBank/DDBJ whole genome shotgun (WGS) entry which is preliminary data.</text>
</comment>
<dbReference type="GO" id="GO:0000272">
    <property type="term" value="P:polysaccharide catabolic process"/>
    <property type="evidence" value="ECO:0007669"/>
    <property type="project" value="UniProtKB-KW"/>
</dbReference>
<evidence type="ECO:0000256" key="1">
    <source>
        <dbReference type="ARBA" id="ARBA00000382"/>
    </source>
</evidence>